<dbReference type="PANTHER" id="PTHR11552:SF147">
    <property type="entry name" value="CHOLINE DEHYDROGENASE, MITOCHONDRIAL"/>
    <property type="match status" value="1"/>
</dbReference>
<dbReference type="SUPFAM" id="SSF51905">
    <property type="entry name" value="FAD/NAD(P)-binding domain"/>
    <property type="match status" value="1"/>
</dbReference>
<dbReference type="EMBL" id="JBFOCI010000004">
    <property type="protein sequence ID" value="MEW9807092.1"/>
    <property type="molecule type" value="Genomic_DNA"/>
</dbReference>
<evidence type="ECO:0000256" key="3">
    <source>
        <dbReference type="ARBA" id="ARBA00022630"/>
    </source>
</evidence>
<comment type="cofactor">
    <cofactor evidence="1">
        <name>FAD</name>
        <dbReference type="ChEBI" id="CHEBI:57692"/>
    </cofactor>
</comment>
<proteinExistence type="inferred from homology"/>
<evidence type="ECO:0000256" key="2">
    <source>
        <dbReference type="ARBA" id="ARBA00010790"/>
    </source>
</evidence>
<comment type="similarity">
    <text evidence="2">Belongs to the GMC oxidoreductase family.</text>
</comment>
<organism evidence="6 7">
    <name type="scientific">Mesorhizobium marinum</name>
    <dbReference type="NCBI Taxonomy" id="3228790"/>
    <lineage>
        <taxon>Bacteria</taxon>
        <taxon>Pseudomonadati</taxon>
        <taxon>Pseudomonadota</taxon>
        <taxon>Alphaproteobacteria</taxon>
        <taxon>Hyphomicrobiales</taxon>
        <taxon>Phyllobacteriaceae</taxon>
        <taxon>Mesorhizobium</taxon>
    </lineage>
</organism>
<dbReference type="InterPro" id="IPR000172">
    <property type="entry name" value="GMC_OxRdtase_N"/>
</dbReference>
<dbReference type="Pfam" id="PF05199">
    <property type="entry name" value="GMC_oxred_C"/>
    <property type="match status" value="1"/>
</dbReference>
<dbReference type="PIRSF" id="PIRSF000137">
    <property type="entry name" value="Alcohol_oxidase"/>
    <property type="match status" value="1"/>
</dbReference>
<dbReference type="SUPFAM" id="SSF54373">
    <property type="entry name" value="FAD-linked reductases, C-terminal domain"/>
    <property type="match status" value="1"/>
</dbReference>
<reference evidence="6 7" key="1">
    <citation type="submission" date="2024-06" db="EMBL/GenBank/DDBJ databases">
        <authorList>
            <person name="Tuo L."/>
        </authorList>
    </citation>
    <scope>NUCLEOTIDE SEQUENCE [LARGE SCALE GENOMIC DNA]</scope>
    <source>
        <strain evidence="6 7">ZMM04-5</strain>
    </source>
</reference>
<accession>A0ABV3R191</accession>
<evidence type="ECO:0000256" key="1">
    <source>
        <dbReference type="ARBA" id="ARBA00001974"/>
    </source>
</evidence>
<gene>
    <name evidence="6" type="ORF">ABUE31_13955</name>
</gene>
<protein>
    <submittedName>
        <fullName evidence="6">GMC family oxidoreductase</fullName>
    </submittedName>
</protein>
<dbReference type="Pfam" id="PF00732">
    <property type="entry name" value="GMC_oxred_N"/>
    <property type="match status" value="1"/>
</dbReference>
<dbReference type="Proteomes" id="UP001556196">
    <property type="component" value="Unassembled WGS sequence"/>
</dbReference>
<dbReference type="PANTHER" id="PTHR11552">
    <property type="entry name" value="GLUCOSE-METHANOL-CHOLINE GMC OXIDOREDUCTASE"/>
    <property type="match status" value="1"/>
</dbReference>
<dbReference type="Gene3D" id="3.30.560.10">
    <property type="entry name" value="Glucose Oxidase, domain 3"/>
    <property type="match status" value="1"/>
</dbReference>
<keyword evidence="7" id="KW-1185">Reference proteome</keyword>
<evidence type="ECO:0000313" key="6">
    <source>
        <dbReference type="EMBL" id="MEW9807092.1"/>
    </source>
</evidence>
<keyword evidence="4" id="KW-0274">FAD</keyword>
<dbReference type="Gene3D" id="3.50.50.60">
    <property type="entry name" value="FAD/NAD(P)-binding domain"/>
    <property type="match status" value="1"/>
</dbReference>
<dbReference type="InterPro" id="IPR007867">
    <property type="entry name" value="GMC_OxRtase_C"/>
</dbReference>
<dbReference type="InterPro" id="IPR012132">
    <property type="entry name" value="GMC_OxRdtase"/>
</dbReference>
<dbReference type="PROSITE" id="PS00624">
    <property type="entry name" value="GMC_OXRED_2"/>
    <property type="match status" value="1"/>
</dbReference>
<keyword evidence="3" id="KW-0285">Flavoprotein</keyword>
<name>A0ABV3R191_9HYPH</name>
<sequence length="540" mass="58174">MSDPTSFDIVIVGAGAAGCVLANRLSADPACKVLLLEAGPPEMPLGARMPGAWIGLIDTEYDWKYHTVPQARCFGRRIAWPRGRMLGGSGSTNALVYMRGSISDYDRWRDRGCAGWGWDDVLPWFRKSESNTRLGGSPFHGDSGELPVTDVAEHNPAETLWVKAAQEYGLPYNEDFNGGDQYGCGFFQVFMKDGERCGPATAFLDPVMSRPNLTVVTSATATRILIDRNRARGVEYLHFGRLRTAYAGSEVVLAGGTVNSPHLLMLSGVGAADELRSRGVDPVCDLPGVGRSMQDHVNCVVTFATREKFGIGGISEAEWGDAVEEWGDRRTGPMANPWSTSGGQAKSRPDLAEPDLQIYGIATPHRDHARYMSIVPGISMFNVLQRPKSTGTLTLRSADPLMHPAIDPNYLSDPEGSDLATLVDAVGLSRGIAATSAFSHLGLREVSPSCEAGTREEIANFVRAQCQSIYHPTSTCRMGVDDEAVVDPSSLKVHGLDGLRVCDASVFPDEIASNIMATVMMVAERGADFITGGERRGDNG</sequence>
<dbReference type="InterPro" id="IPR036188">
    <property type="entry name" value="FAD/NAD-bd_sf"/>
</dbReference>
<evidence type="ECO:0000259" key="5">
    <source>
        <dbReference type="PROSITE" id="PS00624"/>
    </source>
</evidence>
<feature type="domain" description="Glucose-methanol-choline oxidoreductase N-terminal" evidence="5">
    <location>
        <begin position="256"/>
        <end position="270"/>
    </location>
</feature>
<dbReference type="RefSeq" id="WP_367724252.1">
    <property type="nucleotide sequence ID" value="NZ_JBFOCH010000068.1"/>
</dbReference>
<evidence type="ECO:0000256" key="4">
    <source>
        <dbReference type="ARBA" id="ARBA00022827"/>
    </source>
</evidence>
<comment type="caution">
    <text evidence="6">The sequence shown here is derived from an EMBL/GenBank/DDBJ whole genome shotgun (WGS) entry which is preliminary data.</text>
</comment>
<evidence type="ECO:0000313" key="7">
    <source>
        <dbReference type="Proteomes" id="UP001556196"/>
    </source>
</evidence>